<evidence type="ECO:0000259" key="6">
    <source>
        <dbReference type="PROSITE" id="PS50940"/>
    </source>
</evidence>
<dbReference type="SMART" id="SM00494">
    <property type="entry name" value="ChtBD2"/>
    <property type="match status" value="3"/>
</dbReference>
<dbReference type="InterPro" id="IPR051940">
    <property type="entry name" value="Chitin_bind-dev_reg"/>
</dbReference>
<keyword evidence="1" id="KW-0147">Chitin-binding</keyword>
<name>A0ABY7FV32_MYAAR</name>
<sequence length="222" mass="24442">MLVNPSGQWQVVSNPCVDNVLQALNFPHPSDATKFLQCGLYGRMYIVQCPTGEVYNQATSSCFTPQESEPQPIYIASLGIYSPCTAQNLQTGRIFFSVYNSNKQFIICDPDSNARVISCPGLLIWDQNKQSCVFMLEGGVVYSGNVAAVTGLLNGANPCTAQAISVKALFFSHPDPTKFIQCDLQGNAYVQRCPPSLVWNQYFETCVSQLASFTLNEETKYS</sequence>
<keyword evidence="8" id="KW-1185">Reference proteome</keyword>
<keyword evidence="2" id="KW-0732">Signal</keyword>
<dbReference type="PANTHER" id="PTHR23301">
    <property type="entry name" value="CHITIN BINDING PERITROPHIN-A"/>
    <property type="match status" value="1"/>
</dbReference>
<dbReference type="PANTHER" id="PTHR23301:SF0">
    <property type="entry name" value="CHITIN-BINDING TYPE-2 DOMAIN-CONTAINING PROTEIN-RELATED"/>
    <property type="match status" value="1"/>
</dbReference>
<protein>
    <recommendedName>
        <fullName evidence="6">Chitin-binding type-2 domain-containing protein</fullName>
    </recommendedName>
</protein>
<feature type="domain" description="Chitin-binding type-2" evidence="6">
    <location>
        <begin position="13"/>
        <end position="72"/>
    </location>
</feature>
<reference evidence="7" key="1">
    <citation type="submission" date="2022-11" db="EMBL/GenBank/DDBJ databases">
        <title>Centuries of genome instability and evolution in soft-shell clam transmissible cancer (bioRxiv).</title>
        <authorList>
            <person name="Hart S.F.M."/>
            <person name="Yonemitsu M.A."/>
            <person name="Giersch R.M."/>
            <person name="Beal B.F."/>
            <person name="Arriagada G."/>
            <person name="Davis B.W."/>
            <person name="Ostrander E.A."/>
            <person name="Goff S.P."/>
            <person name="Metzger M.J."/>
        </authorList>
    </citation>
    <scope>NUCLEOTIDE SEQUENCE</scope>
    <source>
        <strain evidence="7">MELC-2E11</strain>
        <tissue evidence="7">Siphon/mantle</tissue>
    </source>
</reference>
<evidence type="ECO:0000256" key="4">
    <source>
        <dbReference type="ARBA" id="ARBA00023157"/>
    </source>
</evidence>
<evidence type="ECO:0000256" key="3">
    <source>
        <dbReference type="ARBA" id="ARBA00022737"/>
    </source>
</evidence>
<keyword evidence="4" id="KW-1015">Disulfide bond</keyword>
<dbReference type="Proteomes" id="UP001164746">
    <property type="component" value="Chromosome 14"/>
</dbReference>
<organism evidence="7 8">
    <name type="scientific">Mya arenaria</name>
    <name type="common">Soft-shell clam</name>
    <dbReference type="NCBI Taxonomy" id="6604"/>
    <lineage>
        <taxon>Eukaryota</taxon>
        <taxon>Metazoa</taxon>
        <taxon>Spiralia</taxon>
        <taxon>Lophotrochozoa</taxon>
        <taxon>Mollusca</taxon>
        <taxon>Bivalvia</taxon>
        <taxon>Autobranchia</taxon>
        <taxon>Heteroconchia</taxon>
        <taxon>Euheterodonta</taxon>
        <taxon>Imparidentia</taxon>
        <taxon>Neoheterodontei</taxon>
        <taxon>Myida</taxon>
        <taxon>Myoidea</taxon>
        <taxon>Myidae</taxon>
        <taxon>Mya</taxon>
    </lineage>
</organism>
<dbReference type="Gene3D" id="2.170.140.10">
    <property type="entry name" value="Chitin binding domain"/>
    <property type="match status" value="2"/>
</dbReference>
<dbReference type="InterPro" id="IPR002557">
    <property type="entry name" value="Chitin-bd_dom"/>
</dbReference>
<dbReference type="PROSITE" id="PS50940">
    <property type="entry name" value="CHIT_BIND_II"/>
    <property type="match status" value="1"/>
</dbReference>
<evidence type="ECO:0000313" key="7">
    <source>
        <dbReference type="EMBL" id="WAR25487.1"/>
    </source>
</evidence>
<dbReference type="InterPro" id="IPR036508">
    <property type="entry name" value="Chitin-bd_dom_sf"/>
</dbReference>
<proteinExistence type="predicted"/>
<dbReference type="Pfam" id="PF01607">
    <property type="entry name" value="CBM_14"/>
    <property type="match status" value="2"/>
</dbReference>
<evidence type="ECO:0000256" key="1">
    <source>
        <dbReference type="ARBA" id="ARBA00022669"/>
    </source>
</evidence>
<accession>A0ABY7FV32</accession>
<dbReference type="SUPFAM" id="SSF57625">
    <property type="entry name" value="Invertebrate chitin-binding proteins"/>
    <property type="match status" value="3"/>
</dbReference>
<evidence type="ECO:0000313" key="8">
    <source>
        <dbReference type="Proteomes" id="UP001164746"/>
    </source>
</evidence>
<dbReference type="EMBL" id="CP111025">
    <property type="protein sequence ID" value="WAR25487.1"/>
    <property type="molecule type" value="Genomic_DNA"/>
</dbReference>
<evidence type="ECO:0000256" key="5">
    <source>
        <dbReference type="ARBA" id="ARBA00023180"/>
    </source>
</evidence>
<evidence type="ECO:0000256" key="2">
    <source>
        <dbReference type="ARBA" id="ARBA00022729"/>
    </source>
</evidence>
<keyword evidence="3" id="KW-0677">Repeat</keyword>
<keyword evidence="5" id="KW-0325">Glycoprotein</keyword>
<gene>
    <name evidence="7" type="ORF">MAR_011191</name>
</gene>